<accession>A0AAW2ED82</accession>
<dbReference type="AlphaFoldDB" id="A0AAW2ED82"/>
<organism evidence="1 2">
    <name type="scientific">Cardiocondyla obscurior</name>
    <dbReference type="NCBI Taxonomy" id="286306"/>
    <lineage>
        <taxon>Eukaryota</taxon>
        <taxon>Metazoa</taxon>
        <taxon>Ecdysozoa</taxon>
        <taxon>Arthropoda</taxon>
        <taxon>Hexapoda</taxon>
        <taxon>Insecta</taxon>
        <taxon>Pterygota</taxon>
        <taxon>Neoptera</taxon>
        <taxon>Endopterygota</taxon>
        <taxon>Hymenoptera</taxon>
        <taxon>Apocrita</taxon>
        <taxon>Aculeata</taxon>
        <taxon>Formicoidea</taxon>
        <taxon>Formicidae</taxon>
        <taxon>Myrmicinae</taxon>
        <taxon>Cardiocondyla</taxon>
    </lineage>
</organism>
<dbReference type="Proteomes" id="UP001430953">
    <property type="component" value="Unassembled WGS sequence"/>
</dbReference>
<protein>
    <submittedName>
        <fullName evidence="1">Uncharacterized protein</fullName>
    </submittedName>
</protein>
<name>A0AAW2ED82_9HYME</name>
<proteinExistence type="predicted"/>
<evidence type="ECO:0000313" key="2">
    <source>
        <dbReference type="Proteomes" id="UP001430953"/>
    </source>
</evidence>
<keyword evidence="2" id="KW-1185">Reference proteome</keyword>
<reference evidence="1 2" key="1">
    <citation type="submission" date="2023-03" db="EMBL/GenBank/DDBJ databases">
        <title>High recombination rates correlate with genetic variation in Cardiocondyla obscurior ants.</title>
        <authorList>
            <person name="Errbii M."/>
        </authorList>
    </citation>
    <scope>NUCLEOTIDE SEQUENCE [LARGE SCALE GENOMIC DNA]</scope>
    <source>
        <strain evidence="1">Alpha-2009</strain>
        <tissue evidence="1">Whole body</tissue>
    </source>
</reference>
<comment type="caution">
    <text evidence="1">The sequence shown here is derived from an EMBL/GenBank/DDBJ whole genome shotgun (WGS) entry which is preliminary data.</text>
</comment>
<gene>
    <name evidence="1" type="ORF">PUN28_019069</name>
</gene>
<sequence>MRPVREKYSDVKRRLLRSIFARCTFLNANRARENSRDFIANAFPFFTRPLHFYAAVPAFACLNI</sequence>
<dbReference type="EMBL" id="JADYXP020000024">
    <property type="protein sequence ID" value="KAL0101661.1"/>
    <property type="molecule type" value="Genomic_DNA"/>
</dbReference>
<evidence type="ECO:0000313" key="1">
    <source>
        <dbReference type="EMBL" id="KAL0101661.1"/>
    </source>
</evidence>